<reference evidence="1" key="1">
    <citation type="submission" date="2018-11" db="EMBL/GenBank/DDBJ databases">
        <authorList>
            <consortium name="Pathogen Informatics"/>
        </authorList>
    </citation>
    <scope>NUCLEOTIDE SEQUENCE</scope>
</reference>
<dbReference type="EMBL" id="CAAALY010261304">
    <property type="protein sequence ID" value="VEL39451.1"/>
    <property type="molecule type" value="Genomic_DNA"/>
</dbReference>
<sequence length="180" mass="20323">MTKLTDDADYDGGETFGNVPRPLFNFGNDHADNELRTRCIPLSVPTNMTMLRKQGQTTYNFNRIGYTKSSEEELSDAVSWADNEMEFGADNEIEFGSDKEEMRAKRSAGMLERTCQICREGSTHLDVSNAIIWRDREDAAFSLTFLFSWAKCLGSISYAAFTIFRSASVKRPPCAQFANH</sequence>
<organism evidence="1 2">
    <name type="scientific">Protopolystoma xenopodis</name>
    <dbReference type="NCBI Taxonomy" id="117903"/>
    <lineage>
        <taxon>Eukaryota</taxon>
        <taxon>Metazoa</taxon>
        <taxon>Spiralia</taxon>
        <taxon>Lophotrochozoa</taxon>
        <taxon>Platyhelminthes</taxon>
        <taxon>Monogenea</taxon>
        <taxon>Polyopisthocotylea</taxon>
        <taxon>Polystomatidea</taxon>
        <taxon>Polystomatidae</taxon>
        <taxon>Protopolystoma</taxon>
    </lineage>
</organism>
<evidence type="ECO:0000313" key="2">
    <source>
        <dbReference type="Proteomes" id="UP000784294"/>
    </source>
</evidence>
<keyword evidence="2" id="KW-1185">Reference proteome</keyword>
<protein>
    <submittedName>
        <fullName evidence="1">Uncharacterized protein</fullName>
    </submittedName>
</protein>
<accession>A0A448XLG4</accession>
<dbReference type="AlphaFoldDB" id="A0A448XLG4"/>
<dbReference type="OrthoDB" id="445896at2759"/>
<comment type="caution">
    <text evidence="1">The sequence shown here is derived from an EMBL/GenBank/DDBJ whole genome shotgun (WGS) entry which is preliminary data.</text>
</comment>
<gene>
    <name evidence="1" type="ORF">PXEA_LOCUS32891</name>
</gene>
<dbReference type="Proteomes" id="UP000784294">
    <property type="component" value="Unassembled WGS sequence"/>
</dbReference>
<name>A0A448XLG4_9PLAT</name>
<proteinExistence type="predicted"/>
<evidence type="ECO:0000313" key="1">
    <source>
        <dbReference type="EMBL" id="VEL39451.1"/>
    </source>
</evidence>